<comment type="caution">
    <text evidence="4">The sequence shown here is derived from an EMBL/GenBank/DDBJ whole genome shotgun (WGS) entry which is preliminary data.</text>
</comment>
<dbReference type="EMBL" id="CAJQZP010000758">
    <property type="protein sequence ID" value="CAG4983252.1"/>
    <property type="molecule type" value="Genomic_DNA"/>
</dbReference>
<dbReference type="GO" id="GO:0015485">
    <property type="term" value="F:cholesterol binding"/>
    <property type="evidence" value="ECO:0007669"/>
    <property type="project" value="TreeGrafter"/>
</dbReference>
<dbReference type="GO" id="GO:0005886">
    <property type="term" value="C:plasma membrane"/>
    <property type="evidence" value="ECO:0007669"/>
    <property type="project" value="TreeGrafter"/>
</dbReference>
<evidence type="ECO:0000256" key="2">
    <source>
        <dbReference type="SAM" id="MobiDB-lite"/>
    </source>
</evidence>
<evidence type="ECO:0000313" key="4">
    <source>
        <dbReference type="EMBL" id="CAG4983252.1"/>
    </source>
</evidence>
<dbReference type="OrthoDB" id="1854502at2759"/>
<dbReference type="GO" id="GO:0097038">
    <property type="term" value="C:perinuclear endoplasmic reticulum"/>
    <property type="evidence" value="ECO:0007669"/>
    <property type="project" value="TreeGrafter"/>
</dbReference>
<proteinExistence type="predicted"/>
<dbReference type="PANTHER" id="PTHR10972:SF203">
    <property type="entry name" value="OXYSTEROL-BINDING PROTEIN HOMOLOG 3"/>
    <property type="match status" value="1"/>
</dbReference>
<name>A0A8S3WUT0_PARAO</name>
<evidence type="ECO:0000256" key="1">
    <source>
        <dbReference type="SAM" id="Coils"/>
    </source>
</evidence>
<organism evidence="4 5">
    <name type="scientific">Parnassius apollo</name>
    <name type="common">Apollo butterfly</name>
    <name type="synonym">Papilio apollo</name>
    <dbReference type="NCBI Taxonomy" id="110799"/>
    <lineage>
        <taxon>Eukaryota</taxon>
        <taxon>Metazoa</taxon>
        <taxon>Ecdysozoa</taxon>
        <taxon>Arthropoda</taxon>
        <taxon>Hexapoda</taxon>
        <taxon>Insecta</taxon>
        <taxon>Pterygota</taxon>
        <taxon>Neoptera</taxon>
        <taxon>Endopterygota</taxon>
        <taxon>Lepidoptera</taxon>
        <taxon>Glossata</taxon>
        <taxon>Ditrysia</taxon>
        <taxon>Papilionoidea</taxon>
        <taxon>Papilionidae</taxon>
        <taxon>Parnassiinae</taxon>
        <taxon>Parnassini</taxon>
        <taxon>Parnassius</taxon>
        <taxon>Parnassius</taxon>
    </lineage>
</organism>
<feature type="coiled-coil region" evidence="1">
    <location>
        <begin position="1299"/>
        <end position="1326"/>
    </location>
</feature>
<dbReference type="InterPro" id="IPR000648">
    <property type="entry name" value="Oxysterol-bd"/>
</dbReference>
<dbReference type="CDD" id="cd13287">
    <property type="entry name" value="PH_ORP3_ORP6_ORP7"/>
    <property type="match status" value="1"/>
</dbReference>
<feature type="region of interest" description="Disordered" evidence="2">
    <location>
        <begin position="1583"/>
        <end position="1609"/>
    </location>
</feature>
<dbReference type="Pfam" id="PF01237">
    <property type="entry name" value="Oxysterol_BP"/>
    <property type="match status" value="1"/>
</dbReference>
<feature type="region of interest" description="Disordered" evidence="2">
    <location>
        <begin position="24"/>
        <end position="101"/>
    </location>
</feature>
<reference evidence="4" key="1">
    <citation type="submission" date="2021-04" db="EMBL/GenBank/DDBJ databases">
        <authorList>
            <person name="Tunstrom K."/>
        </authorList>
    </citation>
    <scope>NUCLEOTIDE SEQUENCE</scope>
</reference>
<protein>
    <submittedName>
        <fullName evidence="4">(apollo) hypothetical protein</fullName>
    </submittedName>
</protein>
<keyword evidence="5" id="KW-1185">Reference proteome</keyword>
<sequence>MAKNTGVLHEIRWMLGRCSGKEMSNQAGLKHVPTEPTQLESKRSRRRAGGRAAALRRAPSDSDCSGETASLSADSAERAPRVPPPTTRQTKSRSSRRRGSEWEVLEGLKDGQRFDKRPEVFNGYLHKKRKWPLKGWHKRFFVVDGGILVYARSPSDVARGRLHGSVDVGLSVISAKARRRRIDIDADEFIYHLRAKTPEVFRTWLNVLKAHRLYRQHLLTFGARESVPKIHAPLEELPPTETSSQSMSRTETSTLSSSECTRTDSQTTWASSALFPTFSYKKLCANIPLKNWSRKFLNKYDLKPLKYQFMDDVNSKSNKLPLKHASLCSMNYVERTRNIPNKFENTQNESKSLKAHVEREMLMHSTELDVRIGSTGLESLLCAYSLNSPNRKVSPLKKSKDKEKKIGTSQCGKDAKRTTLTQTERTLFCFTHKSRPFSANKKQPFLKRSMKSTNVVKYKNVVNEPPLKHPFNKCTLLGKCNKLKISRHSDIRPAKVLHTSRNSNVLEIISNVKKLESLQDSFIGSDFDKMTEKLTEAVVKKYNKSHIIQNECLLKSFINQIVKEMYSVSCDNNDENLEKALFKCLLEYWIQNTSTEKRDPISKEVKSIGRPSNNYFTQDQNTSTLFIPNYTKETQFYGIGDTITKKKPGFLITTSVTQLQEKKSSDRKSFDKERRIQELERLLKNTVYCENLQTAQRKEEDIKITKTLIDNIGKMSRNVSKPYALPELPELQNTIDHLLSETSLPPDLAKEFFSAYLNLLRNESTDDSSVLTTDTSKIIEHSSQPMCEVLAECALKTLSHGLMAKNCNENNHIIQNLPLKDSGQTYLNIVLNKITTESGNGCNFDSQKLNSRNETIPKDTHKDKLKTCAKICPNANSDQIDKADIISFSKYNLEHISTTSIPLITAEIPIAIKLKEPPNLDFEFTEKLNLIHNAWFLNTNLNKSSSDQIFNAIVFDHSANHNKNSYLDYNYDIKNERISVKPYYSSQTTSKIQGVKNNSEYNPISNNCPYFVYDPQTCVLMAMREECLQTNLHSKEKTNLDKALEILPNASIHVSESTELSSQEEAGPRMIDEPFILCLLKNLVTFSKHVPTLHKDIRSLYRKLTKKFENIAKDYNNTVIRNVSNKEVGIQFDGFIDIKGPINKSVKTNAETNTIDFITLLSNNRNMGNTSKTSRLPVKEPLNIGIQKGKHIIMSNTKESNYDSVIPNKTNQSISNQSWYMQKCTRNITINSITKAHNHRYNNITRIPVLLEKKSPARNTKQGLVSPTGAPLRGPQAGFVSGTPGGRLAGWIIDSGGPLENASRELGQAQLSVQQLQRLLDALEMQQQVHHDTDVSIEGASPNVKKDRRKFGLRKKKSSNKCASIELAPPHIDPSNSHMALSALTAPSSPGGGASAAPNSAASLPIGFYEIAFLSTFLATTLVPCAAAATRPQSLPGAEALGGAPGATLPSLTPDQQLREDFTVLAKDLVASLKGIVSTLVMERGRLAGEAAGGALATLRSNLATALHQNSELRSRLSRIHDASDLAEISSMGRNSEQNRQFQQSLSYSSSCVSASEFFDAEEHDDEFKSAEIIDADEAGVIELDGDSSSDGGSLSSEEGSASSDNSDAAMVTAEQVTMRLSTNGACEGAGGTGAGVGGAVGGGASVGGAVRGWARRTRLPSPRPTPGGPSLWNLLYKNIGKDLSQISMPVTINEPLNMLQRLCEELEYCELLEAAAACQGAAERMALVAAFAVSAYAASAHRAASKPFNPLLGETYECVREDRGFHFVA</sequence>
<dbReference type="InterPro" id="IPR041680">
    <property type="entry name" value="PH_8"/>
</dbReference>
<dbReference type="Pfam" id="PF15409">
    <property type="entry name" value="PH_8"/>
    <property type="match status" value="1"/>
</dbReference>
<feature type="compositionally biased region" description="Low complexity" evidence="2">
    <location>
        <begin position="1589"/>
        <end position="1609"/>
    </location>
</feature>
<dbReference type="FunFam" id="2.30.29.30:FF:000011">
    <property type="entry name" value="Oxysterol-binding protein"/>
    <property type="match status" value="1"/>
</dbReference>
<evidence type="ECO:0000259" key="3">
    <source>
        <dbReference type="PROSITE" id="PS50003"/>
    </source>
</evidence>
<feature type="domain" description="PH" evidence="3">
    <location>
        <begin position="118"/>
        <end position="213"/>
    </location>
</feature>
<dbReference type="PROSITE" id="PS50003">
    <property type="entry name" value="PH_DOMAIN"/>
    <property type="match status" value="1"/>
</dbReference>
<dbReference type="PANTHER" id="PTHR10972">
    <property type="entry name" value="OXYSTEROL-BINDING PROTEIN-RELATED"/>
    <property type="match status" value="1"/>
</dbReference>
<gene>
    <name evidence="4" type="ORF">PAPOLLO_LOCUS10600</name>
</gene>
<dbReference type="SMART" id="SM00233">
    <property type="entry name" value="PH"/>
    <property type="match status" value="1"/>
</dbReference>
<keyword evidence="1" id="KW-0175">Coiled coil</keyword>
<dbReference type="GO" id="GO:0005829">
    <property type="term" value="C:cytosol"/>
    <property type="evidence" value="ECO:0007669"/>
    <property type="project" value="TreeGrafter"/>
</dbReference>
<dbReference type="Proteomes" id="UP000691718">
    <property type="component" value="Unassembled WGS sequence"/>
</dbReference>
<evidence type="ECO:0000313" key="5">
    <source>
        <dbReference type="Proteomes" id="UP000691718"/>
    </source>
</evidence>
<dbReference type="InterPro" id="IPR001849">
    <property type="entry name" value="PH_domain"/>
</dbReference>
<accession>A0A8S3WUT0</accession>
<feature type="region of interest" description="Disordered" evidence="2">
    <location>
        <begin position="234"/>
        <end position="260"/>
    </location>
</feature>
<feature type="compositionally biased region" description="Low complexity" evidence="2">
    <location>
        <begin position="248"/>
        <end position="260"/>
    </location>
</feature>
<feature type="compositionally biased region" description="Polar residues" evidence="2">
    <location>
        <begin position="62"/>
        <end position="73"/>
    </location>
</feature>